<comment type="function">
    <text evidence="4">Part of the outer membrane protein assembly complex, which is involved in assembly and insertion of beta-barrel proteins into the outer membrane.</text>
</comment>
<dbReference type="GO" id="GO:0030674">
    <property type="term" value="F:protein-macromolecule adaptor activity"/>
    <property type="evidence" value="ECO:0007669"/>
    <property type="project" value="TreeGrafter"/>
</dbReference>
<evidence type="ECO:0000313" key="6">
    <source>
        <dbReference type="EMBL" id="AFP85227.1"/>
    </source>
</evidence>
<keyword evidence="1 4" id="KW-0732">Signal</keyword>
<dbReference type="NCBIfam" id="NF008585">
    <property type="entry name" value="PRK11548.1"/>
    <property type="match status" value="1"/>
</dbReference>
<evidence type="ECO:0000256" key="2">
    <source>
        <dbReference type="ARBA" id="ARBA00023136"/>
    </source>
</evidence>
<keyword evidence="4" id="KW-0564">Palmitate</keyword>
<dbReference type="Proteomes" id="UP000003936">
    <property type="component" value="Chromosome"/>
</dbReference>
<dbReference type="STRING" id="1199245.A359_08610"/>
<dbReference type="GO" id="GO:0043165">
    <property type="term" value="P:Gram-negative-bacterium-type cell outer membrane assembly"/>
    <property type="evidence" value="ECO:0007669"/>
    <property type="project" value="UniProtKB-UniRule"/>
</dbReference>
<dbReference type="AlphaFoldDB" id="J3TFX1"/>
<organism evidence="6 7">
    <name type="scientific">secondary endosymbiont of Ctenarytaina eucalypti</name>
    <dbReference type="NCBI Taxonomy" id="1199245"/>
    <lineage>
        <taxon>Bacteria</taxon>
        <taxon>Pseudomonadati</taxon>
        <taxon>Pseudomonadota</taxon>
        <taxon>Gammaproteobacteria</taxon>
        <taxon>Enterobacterales</taxon>
        <taxon>Enterobacteriaceae</taxon>
        <taxon>aphid secondary symbionts</taxon>
    </lineage>
</organism>
<dbReference type="InterPro" id="IPR007450">
    <property type="entry name" value="BamE_dom"/>
</dbReference>
<dbReference type="HOGENOM" id="CLU_083835_4_0_6"/>
<dbReference type="PANTHER" id="PTHR37482">
    <property type="entry name" value="OUTER MEMBRANE PROTEIN ASSEMBLY FACTOR BAME"/>
    <property type="match status" value="1"/>
</dbReference>
<proteinExistence type="inferred from homology"/>
<dbReference type="InterPro" id="IPR026592">
    <property type="entry name" value="BamE"/>
</dbReference>
<comment type="subunit">
    <text evidence="4">Part of the Bam complex, which is composed of the outer membrane protein BamA, and four lipoproteins BamB, BamC, BamD and BamE.</text>
</comment>
<feature type="domain" description="Outer membrane protein assembly factor BamE" evidence="5">
    <location>
        <begin position="37"/>
        <end position="106"/>
    </location>
</feature>
<dbReference type="PANTHER" id="PTHR37482:SF1">
    <property type="entry name" value="OUTER MEMBRANE PROTEIN ASSEMBLY FACTOR BAME"/>
    <property type="match status" value="1"/>
</dbReference>
<name>J3TFX1_9ENTR</name>
<reference evidence="6 7" key="1">
    <citation type="journal article" date="2012" name="Mol. Biol. Evol.">
        <title>Genome reduction and co-evolution between the primary and secondary bacterial symbionts of psyllids.</title>
        <authorList>
            <person name="Sloan D.B."/>
            <person name="Moran N.A."/>
        </authorList>
    </citation>
    <scope>NUCLEOTIDE SEQUENCE [LARGE SCALE GENOMIC DNA]</scope>
    <source>
        <strain evidence="6">Ceuc_S</strain>
    </source>
</reference>
<evidence type="ECO:0000256" key="1">
    <source>
        <dbReference type="ARBA" id="ARBA00022729"/>
    </source>
</evidence>
<comment type="similarity">
    <text evidence="4">Belongs to the BamE family.</text>
</comment>
<dbReference type="EMBL" id="CP003546">
    <property type="protein sequence ID" value="AFP85227.1"/>
    <property type="molecule type" value="Genomic_DNA"/>
</dbReference>
<accession>J3TFX1</accession>
<evidence type="ECO:0000259" key="5">
    <source>
        <dbReference type="Pfam" id="PF04355"/>
    </source>
</evidence>
<evidence type="ECO:0000256" key="4">
    <source>
        <dbReference type="HAMAP-Rule" id="MF_00925"/>
    </source>
</evidence>
<evidence type="ECO:0000256" key="3">
    <source>
        <dbReference type="ARBA" id="ARBA00023237"/>
    </source>
</evidence>
<dbReference type="InterPro" id="IPR037873">
    <property type="entry name" value="BamE-like"/>
</dbReference>
<keyword evidence="3 4" id="KW-0998">Cell outer membrane</keyword>
<evidence type="ECO:0000313" key="7">
    <source>
        <dbReference type="Proteomes" id="UP000003936"/>
    </source>
</evidence>
<sequence precursor="true">MMRCKTLTTTAILIMMLTTGGCSLLERLVYRPDINQGNYLTLADVKKIYIGMTKQQVAYALSTAMMKDPFGSNTWYYIFRREPSHASLMQQTLILTFNNSDILTHIENTPALIAPSAR</sequence>
<keyword evidence="7" id="KW-1185">Reference proteome</keyword>
<protein>
    <recommendedName>
        <fullName evidence="4">Outer membrane protein assembly factor BamE</fullName>
    </recommendedName>
</protein>
<dbReference type="HAMAP" id="MF_00925">
    <property type="entry name" value="OM_assembly_BamE"/>
    <property type="match status" value="1"/>
</dbReference>
<keyword evidence="4" id="KW-0449">Lipoprotein</keyword>
<comment type="subcellular location">
    <subcellularLocation>
        <location evidence="4">Cell outer membrane</location>
        <topology evidence="4">Lipid-anchor</topology>
    </subcellularLocation>
</comment>
<dbReference type="Gene3D" id="3.30.1450.10">
    <property type="match status" value="1"/>
</dbReference>
<dbReference type="GO" id="GO:0051205">
    <property type="term" value="P:protein insertion into membrane"/>
    <property type="evidence" value="ECO:0007669"/>
    <property type="project" value="UniProtKB-UniRule"/>
</dbReference>
<dbReference type="KEGG" id="sect:A359_08610"/>
<dbReference type="PROSITE" id="PS51257">
    <property type="entry name" value="PROKAR_LIPOPROTEIN"/>
    <property type="match status" value="1"/>
</dbReference>
<gene>
    <name evidence="4" type="primary">bamE</name>
    <name evidence="6" type="ORF">A359_08610</name>
</gene>
<dbReference type="PATRIC" id="fig|1199245.3.peg.987"/>
<dbReference type="Pfam" id="PF04355">
    <property type="entry name" value="BamE"/>
    <property type="match status" value="1"/>
</dbReference>
<dbReference type="GO" id="GO:1990063">
    <property type="term" value="C:Bam protein complex"/>
    <property type="evidence" value="ECO:0007669"/>
    <property type="project" value="TreeGrafter"/>
</dbReference>
<keyword evidence="2 4" id="KW-0472">Membrane</keyword>